<dbReference type="Proteomes" id="UP001153712">
    <property type="component" value="Chromosome 12"/>
</dbReference>
<name>A0A9N9TE02_PHYSR</name>
<dbReference type="AlphaFoldDB" id="A0A9N9TE02"/>
<dbReference type="Pfam" id="PF03359">
    <property type="entry name" value="GKAP"/>
    <property type="match status" value="1"/>
</dbReference>
<dbReference type="EMBL" id="OU900105">
    <property type="protein sequence ID" value="CAG9856253.1"/>
    <property type="molecule type" value="Genomic_DNA"/>
</dbReference>
<evidence type="ECO:0000313" key="3">
    <source>
        <dbReference type="EMBL" id="CAG9856253.1"/>
    </source>
</evidence>
<comment type="similarity">
    <text evidence="1">Belongs to the SAPAP family.</text>
</comment>
<keyword evidence="4" id="KW-1185">Reference proteome</keyword>
<dbReference type="OrthoDB" id="10036956at2759"/>
<dbReference type="PANTHER" id="PTHR12353:SF31">
    <property type="entry name" value="LD44824P"/>
    <property type="match status" value="1"/>
</dbReference>
<dbReference type="GO" id="GO:0099572">
    <property type="term" value="C:postsynaptic specialization"/>
    <property type="evidence" value="ECO:0007669"/>
    <property type="project" value="TreeGrafter"/>
</dbReference>
<evidence type="ECO:0000313" key="4">
    <source>
        <dbReference type="Proteomes" id="UP001153712"/>
    </source>
</evidence>
<proteinExistence type="inferred from homology"/>
<sequence>MIAKRTATSKCGVDDVVATPVDVMERSVDSIGTCSLDADASLDISDNSEPSSAGTLRSVSILSHSPEHHLPSYLSLACTVNGYSTTTHYDPIRLASRSRDISPHRLDADHHHLANFTIQNNLISPPNLVPMPNLKVDNTIAQNRSDFYSSMETTKYISEQSFTTNLFMSKDTTDCSENGRRVVKTTIINGQSQTKRRSETTGSEQTKSFIQQRVERLYGPGALAQGFFVTKPNQRWEAIVAKEEQHSRSFGDVEAELAMKQSSSSPTLPVLRHLRPEFRAQLPAISPRKGQFDCAIQKSCTVPEIKVNESIEEKVVSPKFTEKEIIGEKGGEYFLRIVEDQSKRLLEMAGDIESDISTPDLPEEIVGKLRSASGKARLLVSQKMQQFKGLCTNNITQSANESYPITNEDLQGFWDMVMLQVDQVDDLFKEIAALRSNGWREPVKIAAKASNGSAKAKKPAGKVKSSAGNEEARKQREEARRRLIEEKRKSMKSAQQNEPTIEIFVPENAS</sequence>
<organism evidence="3 4">
    <name type="scientific">Phyllotreta striolata</name>
    <name type="common">Striped flea beetle</name>
    <name type="synonym">Crioceris striolata</name>
    <dbReference type="NCBI Taxonomy" id="444603"/>
    <lineage>
        <taxon>Eukaryota</taxon>
        <taxon>Metazoa</taxon>
        <taxon>Ecdysozoa</taxon>
        <taxon>Arthropoda</taxon>
        <taxon>Hexapoda</taxon>
        <taxon>Insecta</taxon>
        <taxon>Pterygota</taxon>
        <taxon>Neoptera</taxon>
        <taxon>Endopterygota</taxon>
        <taxon>Coleoptera</taxon>
        <taxon>Polyphaga</taxon>
        <taxon>Cucujiformia</taxon>
        <taxon>Chrysomeloidea</taxon>
        <taxon>Chrysomelidae</taxon>
        <taxon>Galerucinae</taxon>
        <taxon>Alticini</taxon>
        <taxon>Phyllotreta</taxon>
    </lineage>
</organism>
<reference evidence="3" key="1">
    <citation type="submission" date="2022-01" db="EMBL/GenBank/DDBJ databases">
        <authorList>
            <person name="King R."/>
        </authorList>
    </citation>
    <scope>NUCLEOTIDE SEQUENCE</scope>
</reference>
<feature type="region of interest" description="Disordered" evidence="2">
    <location>
        <begin position="449"/>
        <end position="510"/>
    </location>
</feature>
<dbReference type="GO" id="GO:0023052">
    <property type="term" value="P:signaling"/>
    <property type="evidence" value="ECO:0007669"/>
    <property type="project" value="InterPro"/>
</dbReference>
<evidence type="ECO:0000256" key="1">
    <source>
        <dbReference type="ARBA" id="ARBA00008839"/>
    </source>
</evidence>
<evidence type="ECO:0000256" key="2">
    <source>
        <dbReference type="SAM" id="MobiDB-lite"/>
    </source>
</evidence>
<dbReference type="GO" id="GO:0060090">
    <property type="term" value="F:molecular adaptor activity"/>
    <property type="evidence" value="ECO:0007669"/>
    <property type="project" value="TreeGrafter"/>
</dbReference>
<evidence type="ECO:0008006" key="5">
    <source>
        <dbReference type="Google" id="ProtNLM"/>
    </source>
</evidence>
<dbReference type="GO" id="GO:0098978">
    <property type="term" value="C:glutamatergic synapse"/>
    <property type="evidence" value="ECO:0007669"/>
    <property type="project" value="TreeGrafter"/>
</dbReference>
<dbReference type="InterPro" id="IPR005026">
    <property type="entry name" value="SAPAP"/>
</dbReference>
<protein>
    <recommendedName>
        <fullName evidence="5">Disks large-associated protein 1</fullName>
    </recommendedName>
</protein>
<gene>
    <name evidence="3" type="ORF">PHYEVI_LOCUS2679</name>
</gene>
<dbReference type="PANTHER" id="PTHR12353">
    <property type="entry name" value="DISKS LARGE-ASSOCIATED PROTEIN DAP SAP90/PSD-95-ASSOCIATED PROTEIN"/>
    <property type="match status" value="1"/>
</dbReference>
<feature type="compositionally biased region" description="Basic and acidic residues" evidence="2">
    <location>
        <begin position="470"/>
        <end position="488"/>
    </location>
</feature>
<accession>A0A9N9TE02</accession>